<dbReference type="FunFam" id="1.10.220.150:FF:000009">
    <property type="entry name" value="stromal membrane-associated protein 1 isoform X1"/>
    <property type="match status" value="1"/>
</dbReference>
<evidence type="ECO:0000313" key="8">
    <source>
        <dbReference type="EMBL" id="RXK41704.1"/>
    </source>
</evidence>
<evidence type="ECO:0000259" key="7">
    <source>
        <dbReference type="PROSITE" id="PS50115"/>
    </source>
</evidence>
<feature type="region of interest" description="Disordered" evidence="6">
    <location>
        <begin position="185"/>
        <end position="249"/>
    </location>
</feature>
<dbReference type="EMBL" id="SDIL01000006">
    <property type="protein sequence ID" value="RXK41704.1"/>
    <property type="molecule type" value="Genomic_DNA"/>
</dbReference>
<dbReference type="AlphaFoldDB" id="A0A4Q1BUB8"/>
<evidence type="ECO:0000313" key="9">
    <source>
        <dbReference type="Proteomes" id="UP000289152"/>
    </source>
</evidence>
<dbReference type="InterPro" id="IPR045258">
    <property type="entry name" value="ACAP1/2/3-like"/>
</dbReference>
<evidence type="ECO:0000256" key="3">
    <source>
        <dbReference type="ARBA" id="ARBA00022771"/>
    </source>
</evidence>
<dbReference type="CDD" id="cd08204">
    <property type="entry name" value="ArfGap"/>
    <property type="match status" value="1"/>
</dbReference>
<dbReference type="InterPro" id="IPR038508">
    <property type="entry name" value="ArfGAP_dom_sf"/>
</dbReference>
<accession>A0A4Q1BUB8</accession>
<proteinExistence type="predicted"/>
<dbReference type="Gene3D" id="1.10.220.150">
    <property type="entry name" value="Arf GTPase activating protein"/>
    <property type="match status" value="1"/>
</dbReference>
<keyword evidence="1" id="KW-0343">GTPase activation</keyword>
<gene>
    <name evidence="8" type="ORF">M231_00939</name>
</gene>
<feature type="region of interest" description="Disordered" evidence="6">
    <location>
        <begin position="83"/>
        <end position="105"/>
    </location>
</feature>
<evidence type="ECO:0000256" key="1">
    <source>
        <dbReference type="ARBA" id="ARBA00022468"/>
    </source>
</evidence>
<dbReference type="SUPFAM" id="SSF57863">
    <property type="entry name" value="ArfGap/RecO-like zinc finger"/>
    <property type="match status" value="1"/>
</dbReference>
<dbReference type="GO" id="GO:0008270">
    <property type="term" value="F:zinc ion binding"/>
    <property type="evidence" value="ECO:0007669"/>
    <property type="project" value="UniProtKB-KW"/>
</dbReference>
<evidence type="ECO:0000256" key="2">
    <source>
        <dbReference type="ARBA" id="ARBA00022723"/>
    </source>
</evidence>
<reference evidence="8 9" key="1">
    <citation type="submission" date="2016-06" db="EMBL/GenBank/DDBJ databases">
        <title>Evolution of pathogenesis and genome organization in the Tremellales.</title>
        <authorList>
            <person name="Cuomo C."/>
            <person name="Litvintseva A."/>
            <person name="Heitman J."/>
            <person name="Chen Y."/>
            <person name="Sun S."/>
            <person name="Springer D."/>
            <person name="Dromer F."/>
            <person name="Young S."/>
            <person name="Zeng Q."/>
            <person name="Chapman S."/>
            <person name="Gujja S."/>
            <person name="Saif S."/>
            <person name="Birren B."/>
        </authorList>
    </citation>
    <scope>NUCLEOTIDE SEQUENCE [LARGE SCALE GENOMIC DNA]</scope>
    <source>
        <strain evidence="8 9">ATCC 28783</strain>
    </source>
</reference>
<name>A0A4Q1BUB8_TREME</name>
<feature type="compositionally biased region" description="Low complexity" evidence="6">
    <location>
        <begin position="215"/>
        <end position="226"/>
    </location>
</feature>
<dbReference type="PANTHER" id="PTHR23180">
    <property type="entry name" value="CENTAURIN/ARF"/>
    <property type="match status" value="1"/>
</dbReference>
<protein>
    <recommendedName>
        <fullName evidence="7">Arf-GAP domain-containing protein</fullName>
    </recommendedName>
</protein>
<dbReference type="PRINTS" id="PR00405">
    <property type="entry name" value="REVINTRACTNG"/>
</dbReference>
<dbReference type="SMART" id="SM00105">
    <property type="entry name" value="ArfGap"/>
    <property type="match status" value="1"/>
</dbReference>
<keyword evidence="9" id="KW-1185">Reference proteome</keyword>
<evidence type="ECO:0000256" key="4">
    <source>
        <dbReference type="ARBA" id="ARBA00022833"/>
    </source>
</evidence>
<dbReference type="Proteomes" id="UP000289152">
    <property type="component" value="Unassembled WGS sequence"/>
</dbReference>
<dbReference type="PANTHER" id="PTHR23180:SF160">
    <property type="entry name" value="ADP-RIBOSYLATION FACTOR GTPASE-ACTIVATING PROTEIN EFFECTOR PROTEIN 1"/>
    <property type="match status" value="1"/>
</dbReference>
<dbReference type="InterPro" id="IPR037278">
    <property type="entry name" value="ARFGAP/RecO"/>
</dbReference>
<comment type="caution">
    <text evidence="8">The sequence shown here is derived from an EMBL/GenBank/DDBJ whole genome shotgun (WGS) entry which is preliminary data.</text>
</comment>
<organism evidence="8 9">
    <name type="scientific">Tremella mesenterica</name>
    <name type="common">Jelly fungus</name>
    <dbReference type="NCBI Taxonomy" id="5217"/>
    <lineage>
        <taxon>Eukaryota</taxon>
        <taxon>Fungi</taxon>
        <taxon>Dikarya</taxon>
        <taxon>Basidiomycota</taxon>
        <taxon>Agaricomycotina</taxon>
        <taxon>Tremellomycetes</taxon>
        <taxon>Tremellales</taxon>
        <taxon>Tremellaceae</taxon>
        <taxon>Tremella</taxon>
    </lineage>
</organism>
<feature type="domain" description="Arf-GAP" evidence="7">
    <location>
        <begin position="7"/>
        <end position="130"/>
    </location>
</feature>
<keyword evidence="3 5" id="KW-0863">Zinc-finger</keyword>
<evidence type="ECO:0000256" key="5">
    <source>
        <dbReference type="PROSITE-ProRule" id="PRU00288"/>
    </source>
</evidence>
<dbReference type="InterPro" id="IPR001164">
    <property type="entry name" value="ArfGAP_dom"/>
</dbReference>
<sequence>MADKRAERMMEEVLKLPGNDNCADCHAPAPRWASVNLGIFLCVNCASVHRKLGTHKSRVKSVTLDTWSRDQITAMRTIGNKASNAIYNPNERLHPPPTSSTAEARDSEIERYIRKKYEVGAFKSPSSAKLPPQPTPVNVTKERNGRLAPSIDPWNLKVSRVNSQGEMIGENKRNPELNDVIVRSPVPRKERDLPPLPTGNSISPRPISASLGTGASARPRPARSPSTNTMNLGGQMSDVGVGSSGGSKKEEGLLVDLNGGTSSTLPLQLNNFGTQPQQTQQSMVQGGMHYGMGFQPQAPFQGGQQHFQGSQQFSQGYPPSNQPYLGQMSVEGGMNVMAGSSGSNISNGFNNMNGFNGMNGTNGFPGPHGMNGTGMGMNGMNGMNGGGMGMSAGGMGMNGMNAGGIGMNGGGMGGGFNGYLNPNNVNQSTYPSHNPYLQSNAQGAYQLPSQYPPSNAQGTYQLPSQFPQLSTNVNMGMGMVSGFPNMMR</sequence>
<dbReference type="Pfam" id="PF01412">
    <property type="entry name" value="ArfGap"/>
    <property type="match status" value="1"/>
</dbReference>
<dbReference type="PROSITE" id="PS50115">
    <property type="entry name" value="ARFGAP"/>
    <property type="match status" value="1"/>
</dbReference>
<dbReference type="VEuPathDB" id="FungiDB:TREMEDRAFT_73646"/>
<keyword evidence="4" id="KW-0862">Zinc</keyword>
<dbReference type="OrthoDB" id="10266696at2759"/>
<dbReference type="InParanoid" id="A0A4Q1BUB8"/>
<keyword evidence="2" id="KW-0479">Metal-binding</keyword>
<evidence type="ECO:0000256" key="6">
    <source>
        <dbReference type="SAM" id="MobiDB-lite"/>
    </source>
</evidence>
<dbReference type="GO" id="GO:0005096">
    <property type="term" value="F:GTPase activator activity"/>
    <property type="evidence" value="ECO:0007669"/>
    <property type="project" value="UniProtKB-KW"/>
</dbReference>